<sequence>MDTPINTSAPTSLDSTSFSHPAPSIPTPTTDTELYSSDEDPSTNPIGGDGGSAFETPCSSQQSNPSRNPESSLRESLWSATSTNEPKGLVRGEGRRGRQNDGENGQNGGRLSSQMEATGEGASGPNGGTYAQGGTKDDRLLGEREFDALNEEIGDPFDTDEIDDF</sequence>
<feature type="compositionally biased region" description="Polar residues" evidence="1">
    <location>
        <begin position="1"/>
        <end position="19"/>
    </location>
</feature>
<dbReference type="EMBL" id="LN483332">
    <property type="protein sequence ID" value="CED85555.1"/>
    <property type="molecule type" value="Genomic_DNA"/>
</dbReference>
<feature type="region of interest" description="Disordered" evidence="1">
    <location>
        <begin position="1"/>
        <end position="165"/>
    </location>
</feature>
<protein>
    <submittedName>
        <fullName evidence="2">Uncharacterized protein</fullName>
    </submittedName>
</protein>
<name>A0A0F7SYB9_PHARH</name>
<feature type="compositionally biased region" description="Acidic residues" evidence="1">
    <location>
        <begin position="148"/>
        <end position="165"/>
    </location>
</feature>
<evidence type="ECO:0000256" key="1">
    <source>
        <dbReference type="SAM" id="MobiDB-lite"/>
    </source>
</evidence>
<reference evidence="2" key="1">
    <citation type="submission" date="2014-08" db="EMBL/GenBank/DDBJ databases">
        <authorList>
            <person name="Sharma Rahul"/>
            <person name="Thines Marco"/>
        </authorList>
    </citation>
    <scope>NUCLEOTIDE SEQUENCE</scope>
</reference>
<organism evidence="2">
    <name type="scientific">Phaffia rhodozyma</name>
    <name type="common">Yeast</name>
    <name type="synonym">Xanthophyllomyces dendrorhous</name>
    <dbReference type="NCBI Taxonomy" id="264483"/>
    <lineage>
        <taxon>Eukaryota</taxon>
        <taxon>Fungi</taxon>
        <taxon>Dikarya</taxon>
        <taxon>Basidiomycota</taxon>
        <taxon>Agaricomycotina</taxon>
        <taxon>Tremellomycetes</taxon>
        <taxon>Cystofilobasidiales</taxon>
        <taxon>Mrakiaceae</taxon>
        <taxon>Phaffia</taxon>
    </lineage>
</organism>
<proteinExistence type="predicted"/>
<accession>A0A0F7SYB9</accession>
<feature type="compositionally biased region" description="Basic and acidic residues" evidence="1">
    <location>
        <begin position="88"/>
        <end position="101"/>
    </location>
</feature>
<feature type="compositionally biased region" description="Gly residues" evidence="1">
    <location>
        <begin position="121"/>
        <end position="131"/>
    </location>
</feature>
<feature type="compositionally biased region" description="Basic and acidic residues" evidence="1">
    <location>
        <begin position="135"/>
        <end position="147"/>
    </location>
</feature>
<dbReference type="AlphaFoldDB" id="A0A0F7SYB9"/>
<feature type="compositionally biased region" description="Polar residues" evidence="1">
    <location>
        <begin position="57"/>
        <end position="71"/>
    </location>
</feature>
<evidence type="ECO:0000313" key="2">
    <source>
        <dbReference type="EMBL" id="CED85555.1"/>
    </source>
</evidence>